<dbReference type="AlphaFoldDB" id="A0A9X3PFJ2"/>
<sequence length="231" mass="26029">MIAVNEWNPVPEFAFAMKARDEGHPDGSITDPSPHDDEREAARTGAAAVNDRAAPPRHWGTGHADAQRTCHGARFAPDPAERWFRAIVIDAPAATVYRWLCQMRVAPYSYDLLDNRGRRSPRRLTPGLEALAVGQNFMTIFTLVDFQPDAYLTLRMDSTRGLLLFGPFVVVYDVEALTPERTRLRATLLVGDKASDRALDRARRSVLAWGDLAMMRRQLRTFKALAERRPE</sequence>
<dbReference type="InterPro" id="IPR023393">
    <property type="entry name" value="START-like_dom_sf"/>
</dbReference>
<feature type="compositionally biased region" description="Basic and acidic residues" evidence="1">
    <location>
        <begin position="33"/>
        <end position="42"/>
    </location>
</feature>
<gene>
    <name evidence="2" type="ORF">O1R50_24450</name>
</gene>
<dbReference type="RefSeq" id="WP_270112874.1">
    <property type="nucleotide sequence ID" value="NZ_JAPZVP010000028.1"/>
</dbReference>
<dbReference type="Proteomes" id="UP001146067">
    <property type="component" value="Unassembled WGS sequence"/>
</dbReference>
<keyword evidence="3" id="KW-1185">Reference proteome</keyword>
<evidence type="ECO:0000256" key="1">
    <source>
        <dbReference type="SAM" id="MobiDB-lite"/>
    </source>
</evidence>
<comment type="caution">
    <text evidence="2">The sequence shown here is derived from an EMBL/GenBank/DDBJ whole genome shotgun (WGS) entry which is preliminary data.</text>
</comment>
<proteinExistence type="predicted"/>
<protein>
    <submittedName>
        <fullName evidence="2">Uncharacterized protein</fullName>
    </submittedName>
</protein>
<name>A0A9X3PFJ2_9ACTN</name>
<organism evidence="2 3">
    <name type="scientific">Glycomyces luteolus</name>
    <dbReference type="NCBI Taxonomy" id="2670330"/>
    <lineage>
        <taxon>Bacteria</taxon>
        <taxon>Bacillati</taxon>
        <taxon>Actinomycetota</taxon>
        <taxon>Actinomycetes</taxon>
        <taxon>Glycomycetales</taxon>
        <taxon>Glycomycetaceae</taxon>
        <taxon>Glycomyces</taxon>
    </lineage>
</organism>
<dbReference type="SUPFAM" id="SSF55961">
    <property type="entry name" value="Bet v1-like"/>
    <property type="match status" value="1"/>
</dbReference>
<accession>A0A9X3PFJ2</accession>
<dbReference type="EMBL" id="JAPZVP010000028">
    <property type="protein sequence ID" value="MDA1362792.1"/>
    <property type="molecule type" value="Genomic_DNA"/>
</dbReference>
<dbReference type="Gene3D" id="3.30.530.20">
    <property type="match status" value="1"/>
</dbReference>
<reference evidence="2" key="1">
    <citation type="submission" date="2022-12" db="EMBL/GenBank/DDBJ databases">
        <title>Gycomyces niveus sp.nov.,a novel actinomycete isolated from soil in Shouguan.</title>
        <authorList>
            <person name="Yang X."/>
        </authorList>
    </citation>
    <scope>NUCLEOTIDE SEQUENCE</scope>
    <source>
        <strain evidence="2">NEAU-A15</strain>
    </source>
</reference>
<evidence type="ECO:0000313" key="3">
    <source>
        <dbReference type="Proteomes" id="UP001146067"/>
    </source>
</evidence>
<evidence type="ECO:0000313" key="2">
    <source>
        <dbReference type="EMBL" id="MDA1362792.1"/>
    </source>
</evidence>
<feature type="region of interest" description="Disordered" evidence="1">
    <location>
        <begin position="20"/>
        <end position="66"/>
    </location>
</feature>